<feature type="domain" description="Polysaccharide chain length determinant N-terminal" evidence="18">
    <location>
        <begin position="28"/>
        <end position="104"/>
    </location>
</feature>
<evidence type="ECO:0000256" key="7">
    <source>
        <dbReference type="ARBA" id="ARBA00022679"/>
    </source>
</evidence>
<evidence type="ECO:0000256" key="6">
    <source>
        <dbReference type="ARBA" id="ARBA00022519"/>
    </source>
</evidence>
<organism evidence="21 22">
    <name type="scientific">Zobellia barbeyronii</name>
    <dbReference type="NCBI Taxonomy" id="2748009"/>
    <lineage>
        <taxon>Bacteria</taxon>
        <taxon>Pseudomonadati</taxon>
        <taxon>Bacteroidota</taxon>
        <taxon>Flavobacteriia</taxon>
        <taxon>Flavobacteriales</taxon>
        <taxon>Flavobacteriaceae</taxon>
        <taxon>Zobellia</taxon>
    </lineage>
</organism>
<feature type="domain" description="Tyrosine-protein kinase G-rich" evidence="20">
    <location>
        <begin position="431"/>
        <end position="509"/>
    </location>
</feature>
<comment type="catalytic activity">
    <reaction evidence="15">
        <text>L-tyrosyl-[protein] + ATP = O-phospho-L-tyrosyl-[protein] + ADP + H(+)</text>
        <dbReference type="Rhea" id="RHEA:10596"/>
        <dbReference type="Rhea" id="RHEA-COMP:10136"/>
        <dbReference type="Rhea" id="RHEA-COMP:20101"/>
        <dbReference type="ChEBI" id="CHEBI:15378"/>
        <dbReference type="ChEBI" id="CHEBI:30616"/>
        <dbReference type="ChEBI" id="CHEBI:46858"/>
        <dbReference type="ChEBI" id="CHEBI:61978"/>
        <dbReference type="ChEBI" id="CHEBI:456216"/>
        <dbReference type="EC" id="2.7.10.2"/>
    </reaction>
</comment>
<keyword evidence="10" id="KW-0418">Kinase</keyword>
<evidence type="ECO:0000256" key="4">
    <source>
        <dbReference type="ARBA" id="ARBA00011903"/>
    </source>
</evidence>
<keyword evidence="11" id="KW-0067">ATP-binding</keyword>
<keyword evidence="22" id="KW-1185">Reference proteome</keyword>
<dbReference type="PANTHER" id="PTHR32309">
    <property type="entry name" value="TYROSINE-PROTEIN KINASE"/>
    <property type="match status" value="1"/>
</dbReference>
<keyword evidence="13 17" id="KW-0472">Membrane</keyword>
<feature type="coiled-coil region" evidence="16">
    <location>
        <begin position="264"/>
        <end position="291"/>
    </location>
</feature>
<evidence type="ECO:0000256" key="14">
    <source>
        <dbReference type="ARBA" id="ARBA00023137"/>
    </source>
</evidence>
<dbReference type="Pfam" id="PF02706">
    <property type="entry name" value="Wzz"/>
    <property type="match status" value="1"/>
</dbReference>
<dbReference type="Pfam" id="PF13807">
    <property type="entry name" value="GNVR"/>
    <property type="match status" value="1"/>
</dbReference>
<dbReference type="InterPro" id="IPR005702">
    <property type="entry name" value="Wzc-like_C"/>
</dbReference>
<dbReference type="PANTHER" id="PTHR32309:SF13">
    <property type="entry name" value="FERRIC ENTEROBACTIN TRANSPORT PROTEIN FEPE"/>
    <property type="match status" value="1"/>
</dbReference>
<dbReference type="SUPFAM" id="SSF52540">
    <property type="entry name" value="P-loop containing nucleoside triphosphate hydrolases"/>
    <property type="match status" value="1"/>
</dbReference>
<gene>
    <name evidence="21" type="ORF">HW347_00720</name>
</gene>
<evidence type="ECO:0000256" key="5">
    <source>
        <dbReference type="ARBA" id="ARBA00022475"/>
    </source>
</evidence>
<keyword evidence="14" id="KW-0829">Tyrosine-protein kinase</keyword>
<evidence type="ECO:0000256" key="17">
    <source>
        <dbReference type="SAM" id="Phobius"/>
    </source>
</evidence>
<dbReference type="InterPro" id="IPR027417">
    <property type="entry name" value="P-loop_NTPase"/>
</dbReference>
<evidence type="ECO:0000256" key="1">
    <source>
        <dbReference type="ARBA" id="ARBA00004429"/>
    </source>
</evidence>
<keyword evidence="6" id="KW-0997">Cell inner membrane</keyword>
<evidence type="ECO:0000259" key="20">
    <source>
        <dbReference type="Pfam" id="PF13807"/>
    </source>
</evidence>
<comment type="caution">
    <text evidence="21">The sequence shown here is derived from an EMBL/GenBank/DDBJ whole genome shotgun (WGS) entry which is preliminary data.</text>
</comment>
<evidence type="ECO:0000256" key="2">
    <source>
        <dbReference type="ARBA" id="ARBA00007316"/>
    </source>
</evidence>
<proteinExistence type="inferred from homology"/>
<keyword evidence="5" id="KW-1003">Cell membrane</keyword>
<dbReference type="InterPro" id="IPR032807">
    <property type="entry name" value="GNVR"/>
</dbReference>
<evidence type="ECO:0000313" key="21">
    <source>
        <dbReference type="EMBL" id="MBT2159763.1"/>
    </source>
</evidence>
<evidence type="ECO:0000256" key="8">
    <source>
        <dbReference type="ARBA" id="ARBA00022692"/>
    </source>
</evidence>
<dbReference type="NCBIfam" id="TIGR01007">
    <property type="entry name" value="eps_fam"/>
    <property type="match status" value="1"/>
</dbReference>
<evidence type="ECO:0000256" key="16">
    <source>
        <dbReference type="SAM" id="Coils"/>
    </source>
</evidence>
<evidence type="ECO:0000313" key="22">
    <source>
        <dbReference type="Proteomes" id="UP000740413"/>
    </source>
</evidence>
<comment type="similarity">
    <text evidence="3">Belongs to the etk/wzc family.</text>
</comment>
<dbReference type="GO" id="GO:0004715">
    <property type="term" value="F:non-membrane spanning protein tyrosine kinase activity"/>
    <property type="evidence" value="ECO:0007669"/>
    <property type="project" value="UniProtKB-EC"/>
</dbReference>
<keyword evidence="8 17" id="KW-0812">Transmembrane</keyword>
<dbReference type="EMBL" id="JACATN010000001">
    <property type="protein sequence ID" value="MBT2159763.1"/>
    <property type="molecule type" value="Genomic_DNA"/>
</dbReference>
<evidence type="ECO:0000256" key="11">
    <source>
        <dbReference type="ARBA" id="ARBA00022840"/>
    </source>
</evidence>
<accession>A0ABS5WA15</accession>
<evidence type="ECO:0000259" key="19">
    <source>
        <dbReference type="Pfam" id="PF13614"/>
    </source>
</evidence>
<protein>
    <recommendedName>
        <fullName evidence="4">non-specific protein-tyrosine kinase</fullName>
        <ecNumber evidence="4">2.7.10.2</ecNumber>
    </recommendedName>
</protein>
<evidence type="ECO:0000256" key="10">
    <source>
        <dbReference type="ARBA" id="ARBA00022777"/>
    </source>
</evidence>
<sequence>MSVENNNTDSGENLFSILISKFLPFWPLFVGLFVIGLITASIYLQFTTPLYESSAAIIVNDEKKGVDESQIMESMNVFESKKIVENEIEVLRSKNIIGRVVNDLGLYAPVYASKFFKDRSAFSDSPIQVRLKDPNDPRSYQNAEIVDFTYDAKTNSVIIEDISFPLDTWSKNPYGGSDIKFIENPGAPRIAENNYYYQLQNPKVVTKQLLNGLFVGAASKLSTVVRINYLDAAPNRGNAIVDGIISSYQKASIADQNSLAANTLDFVEKRMEQVGKDLNSVEKELEKYRSSEGVINLSEQGNLYLQNVGDYDRRIADIDLQLSVLNKVESYVLSKNKTSGIVPSTLGIGDPILSQLLQRLYDAEIEYEQLRKTTAENNPILVAITNRIEKIRPGILENVRSQKSNLVASRSSLSTNSGKYNDALEVLPEQERKYVEITRKKKSISDLYDFLVQKREETALSYAPTAGNVRVIESAEASVGPVSPKKLFIYAIILFLFLAMGLAWVVGKELLNSKILFRSELESRTDIPVLGELAFVDRPQEDLLITKHNDIFIADQFRQILSYLGTYDFQKSVQTIMVSSSIAGEGKSYVSANLAISVALSGKKTALVDMDLRKSGVSEIFGLKNKPGISDYLSSTASLQNISFKKENDLDVFPAGKKALNSSELLARQTLADFFSKLKEEYEVIIVDSPPTSLVSDATILGSFCDKTLMTVRHNHTPKFTAKRLDENVSKKRLPNCSLVFNGVKARGIIKQNYGYGYGYGYETASDLKNETLADVLTQKINDVKRFLGVIKKYIAKQKN</sequence>
<keyword evidence="12 17" id="KW-1133">Transmembrane helix</keyword>
<dbReference type="InterPro" id="IPR050445">
    <property type="entry name" value="Bact_polysacc_biosynth/exp"/>
</dbReference>
<dbReference type="InterPro" id="IPR003856">
    <property type="entry name" value="LPS_length_determ_N"/>
</dbReference>
<evidence type="ECO:0000256" key="13">
    <source>
        <dbReference type="ARBA" id="ARBA00023136"/>
    </source>
</evidence>
<evidence type="ECO:0000256" key="12">
    <source>
        <dbReference type="ARBA" id="ARBA00022989"/>
    </source>
</evidence>
<evidence type="ECO:0000256" key="9">
    <source>
        <dbReference type="ARBA" id="ARBA00022741"/>
    </source>
</evidence>
<evidence type="ECO:0000256" key="3">
    <source>
        <dbReference type="ARBA" id="ARBA00008883"/>
    </source>
</evidence>
<reference evidence="22" key="1">
    <citation type="submission" date="2023-07" db="EMBL/GenBank/DDBJ databases">
        <title>Zobellia barbeyronii sp. nov., a new marine flavobacterium, isolated from green and red algae.</title>
        <authorList>
            <person name="Nedashkovskaya O.I."/>
            <person name="Otstavnykh N."/>
            <person name="Zhukova N."/>
            <person name="Guzev K."/>
            <person name="Chausova V."/>
            <person name="Tekutyeva L."/>
            <person name="Mikhailov V."/>
            <person name="Isaeva M."/>
        </authorList>
    </citation>
    <scope>NUCLEOTIDE SEQUENCE [LARGE SCALE GENOMIC DNA]</scope>
    <source>
        <strain evidence="22">KMM 6746</strain>
    </source>
</reference>
<comment type="similarity">
    <text evidence="2">Belongs to the CpsD/CapB family.</text>
</comment>
<evidence type="ECO:0000256" key="15">
    <source>
        <dbReference type="ARBA" id="ARBA00051245"/>
    </source>
</evidence>
<dbReference type="EC" id="2.7.10.2" evidence="4"/>
<feature type="transmembrane region" description="Helical" evidence="17">
    <location>
        <begin position="487"/>
        <end position="507"/>
    </location>
</feature>
<dbReference type="InterPro" id="IPR025669">
    <property type="entry name" value="AAA_dom"/>
</dbReference>
<comment type="subcellular location">
    <subcellularLocation>
        <location evidence="1">Cell inner membrane</location>
        <topology evidence="1">Multi-pass membrane protein</topology>
    </subcellularLocation>
</comment>
<feature type="domain" description="AAA" evidence="19">
    <location>
        <begin position="574"/>
        <end position="701"/>
    </location>
</feature>
<name>A0ABS5WA15_9FLAO</name>
<dbReference type="CDD" id="cd05387">
    <property type="entry name" value="BY-kinase"/>
    <property type="match status" value="1"/>
</dbReference>
<keyword evidence="9" id="KW-0547">Nucleotide-binding</keyword>
<keyword evidence="7 21" id="KW-0808">Transferase</keyword>
<dbReference type="Pfam" id="PF13614">
    <property type="entry name" value="AAA_31"/>
    <property type="match status" value="1"/>
</dbReference>
<keyword evidence="16" id="KW-0175">Coiled coil</keyword>
<feature type="transmembrane region" description="Helical" evidence="17">
    <location>
        <begin position="25"/>
        <end position="44"/>
    </location>
</feature>
<dbReference type="Proteomes" id="UP000740413">
    <property type="component" value="Unassembled WGS sequence"/>
</dbReference>
<evidence type="ECO:0000259" key="18">
    <source>
        <dbReference type="Pfam" id="PF02706"/>
    </source>
</evidence>
<dbReference type="Gene3D" id="3.40.50.300">
    <property type="entry name" value="P-loop containing nucleotide triphosphate hydrolases"/>
    <property type="match status" value="1"/>
</dbReference>
<dbReference type="RefSeq" id="WP_214610055.1">
    <property type="nucleotide sequence ID" value="NZ_JACATN010000001.1"/>
</dbReference>